<evidence type="ECO:0000256" key="6">
    <source>
        <dbReference type="ARBA" id="ARBA00023136"/>
    </source>
</evidence>
<dbReference type="PANTHER" id="PTHR30069">
    <property type="entry name" value="TONB-DEPENDENT OUTER MEMBRANE RECEPTOR"/>
    <property type="match status" value="1"/>
</dbReference>
<dbReference type="GO" id="GO:0009279">
    <property type="term" value="C:cell outer membrane"/>
    <property type="evidence" value="ECO:0007669"/>
    <property type="project" value="UniProtKB-SubCell"/>
</dbReference>
<name>A0A5P2FZY2_9BACT</name>
<evidence type="ECO:0000259" key="9">
    <source>
        <dbReference type="Pfam" id="PF14905"/>
    </source>
</evidence>
<dbReference type="InterPro" id="IPR036942">
    <property type="entry name" value="Beta-barrel_TonB_sf"/>
</dbReference>
<sequence length="827" mass="92724">MSLIMKYLVFFFGIFFTFQKIQAQTIKGQVVDSTMSGPINFADVRLFKIKNQQTPLFITSTDSLGNFQITSKDSGNFLLKIAAVGYRVFTQNIHLNTGVNNLQPILLGPDNQLSGVVVTSTAKLVQNKMDKIVYNVEKDLTSQGGMATDVLKKVPMVSVDPDGNVDLLGQSNIKFLINGKNSSMFGSNVADALQTIPASQIKSIEVISSPGAKYDGEGTGGIINIILKDDKMQGVNGNVSLGAGTRLQNGAFNLNMRKGKFGANVYFSSNNQRRVTTKIHNVRNSWDSTAKTNTALSQAGNGTFKKFGYQTGMGWNWDLSANDVLTGGFGYKHQVRTNTSNYDQENVVTDWNSNDLVSQTGSYYRSYNNHIRNTVDWNVDYKHNFKRDGQTLEFIYNASNASDQLDYYNNRYADVNASAFTGTLSNNIGHDNLSEFSLDYVQPLGGTFKLLTGGKAAFRNLRSATDVYGTDADISDNQLNTALSNHLTYHQKVYAGYASLNFSLGSWLNVESGMRIEQTNIDATYSNASNYSIPNYHTWLPSVTIEHPFDNDKQSIKISVSRRIQRPDYKFLNPSIDATDPYNLSSGNPYLKPEKATMTQFTYSNNFSNKTMLSATLFWRHNQNDIQPYINYYDTYQIGDSMYNNVALSTYQNIGYEDQYGMNMFGSAAPFKGMTIRGNITLLEKHIVNQFPPQNVINNLEYRINFNADYQITKTMMVEGFGSFRSARYEVQGRFPSFTNYTFAIRKQIWKDKGSLAFNMTNPFANDISQRVVQKGTNFNLNQLRQIPFRSFGITFTYKFGGLRLGDKKKEDEDNTPATMDISGSNS</sequence>
<dbReference type="InterPro" id="IPR008969">
    <property type="entry name" value="CarboxyPept-like_regulatory"/>
</dbReference>
<dbReference type="InterPro" id="IPR037066">
    <property type="entry name" value="Plug_dom_sf"/>
</dbReference>
<gene>
    <name evidence="10" type="ORF">E0W69_001705</name>
</gene>
<dbReference type="InterPro" id="IPR039426">
    <property type="entry name" value="TonB-dep_rcpt-like"/>
</dbReference>
<proteinExistence type="predicted"/>
<evidence type="ECO:0000256" key="4">
    <source>
        <dbReference type="ARBA" id="ARBA00022692"/>
    </source>
</evidence>
<keyword evidence="7" id="KW-0998">Cell outer membrane</keyword>
<dbReference type="AlphaFoldDB" id="A0A5P2FZY2"/>
<dbReference type="Pfam" id="PF13715">
    <property type="entry name" value="CarbopepD_reg_2"/>
    <property type="match status" value="1"/>
</dbReference>
<dbReference type="Gene3D" id="2.170.130.10">
    <property type="entry name" value="TonB-dependent receptor, plug domain"/>
    <property type="match status" value="1"/>
</dbReference>
<dbReference type="Pfam" id="PF07715">
    <property type="entry name" value="Plug"/>
    <property type="match status" value="1"/>
</dbReference>
<keyword evidence="3" id="KW-1134">Transmembrane beta strand</keyword>
<keyword evidence="5" id="KW-0732">Signal</keyword>
<evidence type="ECO:0000259" key="8">
    <source>
        <dbReference type="Pfam" id="PF07715"/>
    </source>
</evidence>
<organism evidence="10 11">
    <name type="scientific">Rhizosphaericola mali</name>
    <dbReference type="NCBI Taxonomy" id="2545455"/>
    <lineage>
        <taxon>Bacteria</taxon>
        <taxon>Pseudomonadati</taxon>
        <taxon>Bacteroidota</taxon>
        <taxon>Chitinophagia</taxon>
        <taxon>Chitinophagales</taxon>
        <taxon>Chitinophagaceae</taxon>
        <taxon>Rhizosphaericola</taxon>
    </lineage>
</organism>
<evidence type="ECO:0000256" key="1">
    <source>
        <dbReference type="ARBA" id="ARBA00004571"/>
    </source>
</evidence>
<feature type="domain" description="Outer membrane protein beta-barrel" evidence="9">
    <location>
        <begin position="383"/>
        <end position="798"/>
    </location>
</feature>
<evidence type="ECO:0000256" key="5">
    <source>
        <dbReference type="ARBA" id="ARBA00022729"/>
    </source>
</evidence>
<dbReference type="OrthoDB" id="905812at2"/>
<dbReference type="InterPro" id="IPR041700">
    <property type="entry name" value="OMP_b-brl_3"/>
</dbReference>
<dbReference type="Pfam" id="PF14905">
    <property type="entry name" value="OMP_b-brl_3"/>
    <property type="match status" value="1"/>
</dbReference>
<dbReference type="SUPFAM" id="SSF49464">
    <property type="entry name" value="Carboxypeptidase regulatory domain-like"/>
    <property type="match status" value="1"/>
</dbReference>
<dbReference type="InterPro" id="IPR012910">
    <property type="entry name" value="Plug_dom"/>
</dbReference>
<evidence type="ECO:0000256" key="2">
    <source>
        <dbReference type="ARBA" id="ARBA00022448"/>
    </source>
</evidence>
<keyword evidence="11" id="KW-1185">Reference proteome</keyword>
<dbReference type="EMBL" id="CP044016">
    <property type="protein sequence ID" value="QES87429.1"/>
    <property type="molecule type" value="Genomic_DNA"/>
</dbReference>
<dbReference type="SUPFAM" id="SSF56935">
    <property type="entry name" value="Porins"/>
    <property type="match status" value="1"/>
</dbReference>
<evidence type="ECO:0000256" key="3">
    <source>
        <dbReference type="ARBA" id="ARBA00022452"/>
    </source>
</evidence>
<dbReference type="PANTHER" id="PTHR30069:SF29">
    <property type="entry name" value="HEMOGLOBIN AND HEMOGLOBIN-HAPTOGLOBIN-BINDING PROTEIN 1-RELATED"/>
    <property type="match status" value="1"/>
</dbReference>
<evidence type="ECO:0000313" key="11">
    <source>
        <dbReference type="Proteomes" id="UP000292424"/>
    </source>
</evidence>
<comment type="subcellular location">
    <subcellularLocation>
        <location evidence="1">Cell outer membrane</location>
        <topology evidence="1">Multi-pass membrane protein</topology>
    </subcellularLocation>
</comment>
<keyword evidence="4" id="KW-0812">Transmembrane</keyword>
<accession>A0A5P2FZY2</accession>
<keyword evidence="6" id="KW-0472">Membrane</keyword>
<feature type="domain" description="TonB-dependent receptor plug" evidence="8">
    <location>
        <begin position="144"/>
        <end position="222"/>
    </location>
</feature>
<reference evidence="10 11" key="1">
    <citation type="submission" date="2019-09" db="EMBL/GenBank/DDBJ databases">
        <title>Complete genome sequence of Arachidicoccus sp. B3-10 isolated from apple orchard soil.</title>
        <authorList>
            <person name="Kim H.S."/>
            <person name="Han K.-I."/>
            <person name="Suh M.K."/>
            <person name="Lee K.C."/>
            <person name="Eom M.K."/>
            <person name="Kim J.-S."/>
            <person name="Kang S.W."/>
            <person name="Sin Y."/>
            <person name="Lee J.-S."/>
        </authorList>
    </citation>
    <scope>NUCLEOTIDE SEQUENCE [LARGE SCALE GENOMIC DNA]</scope>
    <source>
        <strain evidence="10 11">B3-10</strain>
    </source>
</reference>
<protein>
    <submittedName>
        <fullName evidence="10">TonB-dependent receptor</fullName>
    </submittedName>
</protein>
<dbReference type="Proteomes" id="UP000292424">
    <property type="component" value="Chromosome"/>
</dbReference>
<keyword evidence="10" id="KW-0675">Receptor</keyword>
<dbReference type="KEGG" id="arac:E0W69_001705"/>
<dbReference type="GO" id="GO:0015344">
    <property type="term" value="F:siderophore uptake transmembrane transporter activity"/>
    <property type="evidence" value="ECO:0007669"/>
    <property type="project" value="TreeGrafter"/>
</dbReference>
<dbReference type="Gene3D" id="2.40.170.20">
    <property type="entry name" value="TonB-dependent receptor, beta-barrel domain"/>
    <property type="match status" value="1"/>
</dbReference>
<keyword evidence="2" id="KW-0813">Transport</keyword>
<evidence type="ECO:0000256" key="7">
    <source>
        <dbReference type="ARBA" id="ARBA00023237"/>
    </source>
</evidence>
<dbReference type="GO" id="GO:0044718">
    <property type="term" value="P:siderophore transmembrane transport"/>
    <property type="evidence" value="ECO:0007669"/>
    <property type="project" value="TreeGrafter"/>
</dbReference>
<evidence type="ECO:0000313" key="10">
    <source>
        <dbReference type="EMBL" id="QES87429.1"/>
    </source>
</evidence>